<dbReference type="GO" id="GO:0032259">
    <property type="term" value="P:methylation"/>
    <property type="evidence" value="ECO:0007669"/>
    <property type="project" value="UniProtKB-KW"/>
</dbReference>
<organism evidence="2 3">
    <name type="scientific">Henriciella pelagia</name>
    <dbReference type="NCBI Taxonomy" id="1977912"/>
    <lineage>
        <taxon>Bacteria</taxon>
        <taxon>Pseudomonadati</taxon>
        <taxon>Pseudomonadota</taxon>
        <taxon>Alphaproteobacteria</taxon>
        <taxon>Hyphomonadales</taxon>
        <taxon>Hyphomonadaceae</taxon>
        <taxon>Henriciella</taxon>
    </lineage>
</organism>
<keyword evidence="2" id="KW-0489">Methyltransferase</keyword>
<dbReference type="InterPro" id="IPR029063">
    <property type="entry name" value="SAM-dependent_MTases_sf"/>
</dbReference>
<reference evidence="3" key="1">
    <citation type="journal article" date="2019" name="Int. J. Syst. Evol. Microbiol.">
        <title>The Global Catalogue of Microorganisms (GCM) 10K type strain sequencing project: providing services to taxonomists for standard genome sequencing and annotation.</title>
        <authorList>
            <consortium name="The Broad Institute Genomics Platform"/>
            <consortium name="The Broad Institute Genome Sequencing Center for Infectious Disease"/>
            <person name="Wu L."/>
            <person name="Ma J."/>
        </authorList>
    </citation>
    <scope>NUCLEOTIDE SEQUENCE [LARGE SCALE GENOMIC DNA]</scope>
    <source>
        <strain evidence="3">CGMCC 1.15928</strain>
    </source>
</reference>
<evidence type="ECO:0000256" key="1">
    <source>
        <dbReference type="SAM" id="MobiDB-lite"/>
    </source>
</evidence>
<gene>
    <name evidence="2" type="ORF">GCM10011503_02680</name>
</gene>
<dbReference type="Gene3D" id="3.40.50.150">
    <property type="entry name" value="Vaccinia Virus protein VP39"/>
    <property type="match status" value="1"/>
</dbReference>
<dbReference type="RefSeq" id="WP_370236890.1">
    <property type="nucleotide sequence ID" value="NZ_BMKF01000001.1"/>
</dbReference>
<dbReference type="InterPro" id="IPR010342">
    <property type="entry name" value="DUF938"/>
</dbReference>
<dbReference type="Pfam" id="PF06080">
    <property type="entry name" value="DUF938"/>
    <property type="match status" value="1"/>
</dbReference>
<dbReference type="CDD" id="cd02440">
    <property type="entry name" value="AdoMet_MTases"/>
    <property type="match status" value="1"/>
</dbReference>
<sequence>MPELAENDDLGSSGKAVALEKRDTAQDGRRFSPSAGRNKAVIADVLSRILKAEARILEIASGTGEHGAHFVSVMPQIHWTYSDVDAISRASQSAWVAHHNFGGRLTGPVEVDAAFPEWGDAEARGEWDAIFCANMIHIAPFETAEGLIAGAGRLLRPGGMLIVYGPFARNGEIADSNARFSEDLKRRDPSWGVRDLDRDIAPLATSSGLEQTDIISMPANNLIAVFQKT</sequence>
<proteinExistence type="predicted"/>
<dbReference type="SUPFAM" id="SSF53335">
    <property type="entry name" value="S-adenosyl-L-methionine-dependent methyltransferases"/>
    <property type="match status" value="1"/>
</dbReference>
<evidence type="ECO:0000313" key="3">
    <source>
        <dbReference type="Proteomes" id="UP000628854"/>
    </source>
</evidence>
<dbReference type="PANTHER" id="PTHR20974">
    <property type="entry name" value="UPF0585 PROTEIN CG18661"/>
    <property type="match status" value="1"/>
</dbReference>
<accession>A0ABQ1J5A3</accession>
<keyword evidence="2" id="KW-0808">Transferase</keyword>
<keyword evidence="3" id="KW-1185">Reference proteome</keyword>
<feature type="region of interest" description="Disordered" evidence="1">
    <location>
        <begin position="1"/>
        <end position="34"/>
    </location>
</feature>
<name>A0ABQ1J5A3_9PROT</name>
<feature type="compositionally biased region" description="Basic and acidic residues" evidence="1">
    <location>
        <begin position="18"/>
        <end position="30"/>
    </location>
</feature>
<dbReference type="GO" id="GO:0008168">
    <property type="term" value="F:methyltransferase activity"/>
    <property type="evidence" value="ECO:0007669"/>
    <property type="project" value="UniProtKB-KW"/>
</dbReference>
<dbReference type="EMBL" id="BMKF01000001">
    <property type="protein sequence ID" value="GGB57756.1"/>
    <property type="molecule type" value="Genomic_DNA"/>
</dbReference>
<protein>
    <submittedName>
        <fullName evidence="2">SAM-dependent methyltransferase</fullName>
    </submittedName>
</protein>
<dbReference type="PANTHER" id="PTHR20974:SF0">
    <property type="entry name" value="UPF0585 PROTEIN CG18661"/>
    <property type="match status" value="1"/>
</dbReference>
<dbReference type="Proteomes" id="UP000628854">
    <property type="component" value="Unassembled WGS sequence"/>
</dbReference>
<evidence type="ECO:0000313" key="2">
    <source>
        <dbReference type="EMBL" id="GGB57756.1"/>
    </source>
</evidence>
<comment type="caution">
    <text evidence="2">The sequence shown here is derived from an EMBL/GenBank/DDBJ whole genome shotgun (WGS) entry which is preliminary data.</text>
</comment>